<proteinExistence type="predicted"/>
<dbReference type="SUPFAM" id="SSF53850">
    <property type="entry name" value="Periplasmic binding protein-like II"/>
    <property type="match status" value="1"/>
</dbReference>
<evidence type="ECO:0000256" key="1">
    <source>
        <dbReference type="SAM" id="SignalP"/>
    </source>
</evidence>
<gene>
    <name evidence="2" type="ORF">D7I44_01180</name>
</gene>
<accession>A0A387BHX6</accession>
<dbReference type="KEGG" id="gry:D7I44_01180"/>
<reference evidence="2 3" key="1">
    <citation type="submission" date="2018-09" db="EMBL/GenBank/DDBJ databases">
        <title>Genome sequencing of strain 2DFW10M-5.</title>
        <authorList>
            <person name="Heo J."/>
            <person name="Kim S.-J."/>
            <person name="Kwon S.-W."/>
        </authorList>
    </citation>
    <scope>NUCLEOTIDE SEQUENCE [LARGE SCALE GENOMIC DNA]</scope>
    <source>
        <strain evidence="2 3">2DFW10M-5</strain>
    </source>
</reference>
<keyword evidence="1" id="KW-0732">Signal</keyword>
<name>A0A387BHX6_9MICO</name>
<dbReference type="InterPro" id="IPR006311">
    <property type="entry name" value="TAT_signal"/>
</dbReference>
<dbReference type="Gene3D" id="3.40.190.10">
    <property type="entry name" value="Periplasmic binding protein-like II"/>
    <property type="match status" value="1"/>
</dbReference>
<dbReference type="EMBL" id="CP032624">
    <property type="protein sequence ID" value="AYG02278.1"/>
    <property type="molecule type" value="Genomic_DNA"/>
</dbReference>
<keyword evidence="3" id="KW-1185">Reference proteome</keyword>
<protein>
    <submittedName>
        <fullName evidence="2">Sugar ABC transporter substrate-binding protein</fullName>
    </submittedName>
</protein>
<dbReference type="PANTHER" id="PTHR43649:SF14">
    <property type="entry name" value="BLR3389 PROTEIN"/>
    <property type="match status" value="1"/>
</dbReference>
<dbReference type="RefSeq" id="WP_120787812.1">
    <property type="nucleotide sequence ID" value="NZ_CP032624.1"/>
</dbReference>
<feature type="signal peptide" evidence="1">
    <location>
        <begin position="1"/>
        <end position="26"/>
    </location>
</feature>
<evidence type="ECO:0000313" key="3">
    <source>
        <dbReference type="Proteomes" id="UP000275069"/>
    </source>
</evidence>
<dbReference type="AlphaFoldDB" id="A0A387BHX6"/>
<dbReference type="Proteomes" id="UP000275069">
    <property type="component" value="Chromosome"/>
</dbReference>
<organism evidence="2 3">
    <name type="scientific">Gryllotalpicola protaetiae</name>
    <dbReference type="NCBI Taxonomy" id="2419771"/>
    <lineage>
        <taxon>Bacteria</taxon>
        <taxon>Bacillati</taxon>
        <taxon>Actinomycetota</taxon>
        <taxon>Actinomycetes</taxon>
        <taxon>Micrococcales</taxon>
        <taxon>Microbacteriaceae</taxon>
        <taxon>Gryllotalpicola</taxon>
    </lineage>
</organism>
<evidence type="ECO:0000313" key="2">
    <source>
        <dbReference type="EMBL" id="AYG02278.1"/>
    </source>
</evidence>
<dbReference type="PANTHER" id="PTHR43649">
    <property type="entry name" value="ARABINOSE-BINDING PROTEIN-RELATED"/>
    <property type="match status" value="1"/>
</dbReference>
<dbReference type="OrthoDB" id="4393730at2"/>
<dbReference type="InterPro" id="IPR050490">
    <property type="entry name" value="Bact_solute-bd_prot1"/>
</dbReference>
<dbReference type="Pfam" id="PF01547">
    <property type="entry name" value="SBP_bac_1"/>
    <property type="match status" value="1"/>
</dbReference>
<sequence length="446" mass="47415">MAKASGLTRRGFLAAGLAGLAVPALAGCAGPVTAGLAGSQLNPKTLIYWNLFGGGDGSRMQTMEAGYQKTHGGASSLQSTTFAWGNPYYSKVTLSTVGHKPPDVAISHLTRAKPLWEGGILDPITEDDLALVGLSPSDFSQAPWKAQITDGHNIAIPLDTHPLVMFYNVDVISKAGLLGSNGQIVKLDSMDTFEAALAAISKVTKGPAITSANVAGETATPWRVFTTLYNQHTGATPFLSDNGAKLTVDWDIFEDVTSRIQSWVKKGWLNSGLDYGTAQSYMFTGKAGLYLEGEWELTTAQLVKGLKFDMAPVPTLYDKPAAQADSHTFILPKKDRTPEQKKQAMGFIKSMLDQSMTWAQGGHVPAYLPVQTSGAYKKLVPQAHYASAADHAVYDDPAWYGGSGSTFEGIVGAELGLVQQGVATPAAARESITSQLKIYLNTPSPL</sequence>
<feature type="chain" id="PRO_5017241342" evidence="1">
    <location>
        <begin position="27"/>
        <end position="446"/>
    </location>
</feature>
<dbReference type="PROSITE" id="PS51318">
    <property type="entry name" value="TAT"/>
    <property type="match status" value="1"/>
</dbReference>
<dbReference type="PROSITE" id="PS51257">
    <property type="entry name" value="PROKAR_LIPOPROTEIN"/>
    <property type="match status" value="1"/>
</dbReference>
<dbReference type="InterPro" id="IPR006059">
    <property type="entry name" value="SBP"/>
</dbReference>